<dbReference type="Pfam" id="PF02086">
    <property type="entry name" value="MethyltransfD12"/>
    <property type="match status" value="1"/>
</dbReference>
<keyword evidence="3" id="KW-0808">Transferase</keyword>
<dbReference type="SUPFAM" id="SSF53335">
    <property type="entry name" value="S-adenosyl-L-methionine-dependent methyltransferases"/>
    <property type="match status" value="1"/>
</dbReference>
<dbReference type="EC" id="2.1.1.72" evidence="1"/>
<dbReference type="RefSeq" id="WP_086333998.1">
    <property type="nucleotide sequence ID" value="NZ_CP018791.1"/>
</dbReference>
<dbReference type="GO" id="GO:0009007">
    <property type="term" value="F:site-specific DNA-methyltransferase (adenine-specific) activity"/>
    <property type="evidence" value="ECO:0007669"/>
    <property type="project" value="UniProtKB-EC"/>
</dbReference>
<evidence type="ECO:0000256" key="3">
    <source>
        <dbReference type="ARBA" id="ARBA00022679"/>
    </source>
</evidence>
<dbReference type="AlphaFoldDB" id="A0A1X9T2M0"/>
<evidence type="ECO:0000313" key="6">
    <source>
        <dbReference type="EMBL" id="ARR02782.1"/>
    </source>
</evidence>
<comment type="catalytic activity">
    <reaction evidence="5">
        <text>a 2'-deoxyadenosine in DNA + S-adenosyl-L-methionine = an N(6)-methyl-2'-deoxyadenosine in DNA + S-adenosyl-L-homocysteine + H(+)</text>
        <dbReference type="Rhea" id="RHEA:15197"/>
        <dbReference type="Rhea" id="RHEA-COMP:12418"/>
        <dbReference type="Rhea" id="RHEA-COMP:12419"/>
        <dbReference type="ChEBI" id="CHEBI:15378"/>
        <dbReference type="ChEBI" id="CHEBI:57856"/>
        <dbReference type="ChEBI" id="CHEBI:59789"/>
        <dbReference type="ChEBI" id="CHEBI:90615"/>
        <dbReference type="ChEBI" id="CHEBI:90616"/>
        <dbReference type="EC" id="2.1.1.72"/>
    </reaction>
</comment>
<evidence type="ECO:0000256" key="1">
    <source>
        <dbReference type="ARBA" id="ARBA00011900"/>
    </source>
</evidence>
<evidence type="ECO:0000256" key="4">
    <source>
        <dbReference type="ARBA" id="ARBA00022691"/>
    </source>
</evidence>
<dbReference type="InterPro" id="IPR002052">
    <property type="entry name" value="DNA_methylase_N6_adenine_CS"/>
</dbReference>
<protein>
    <recommendedName>
        <fullName evidence="1">site-specific DNA-methyltransferase (adenine-specific)</fullName>
        <ecNumber evidence="1">2.1.1.72</ecNumber>
    </recommendedName>
</protein>
<dbReference type="PRINTS" id="PR00505">
    <property type="entry name" value="D12N6MTFRASE"/>
</dbReference>
<evidence type="ECO:0000256" key="2">
    <source>
        <dbReference type="ARBA" id="ARBA00022603"/>
    </source>
</evidence>
<dbReference type="GO" id="GO:0009307">
    <property type="term" value="P:DNA restriction-modification system"/>
    <property type="evidence" value="ECO:0007669"/>
    <property type="project" value="InterPro"/>
</dbReference>
<dbReference type="GO" id="GO:0032259">
    <property type="term" value="P:methylation"/>
    <property type="evidence" value="ECO:0007669"/>
    <property type="project" value="UniProtKB-KW"/>
</dbReference>
<dbReference type="PROSITE" id="PS00092">
    <property type="entry name" value="N6_MTASE"/>
    <property type="match status" value="1"/>
</dbReference>
<dbReference type="EMBL" id="CP018791">
    <property type="protein sequence ID" value="ARR02782.1"/>
    <property type="molecule type" value="Genomic_DNA"/>
</dbReference>
<proteinExistence type="predicted"/>
<keyword evidence="2 6" id="KW-0489">Methyltransferase</keyword>
<sequence length="367" mass="41854">MQEENKAYLNEQLISYLGNKRSLLSSIESVIIDIKNELRLKRIKFADVFSGSGVVSRLAKAHSSLILANDLERYSYIINSCYLSNSTPKLLENLSAFYKQINQNFTPKESFISQLYAPKDDKNIQKGERVFYSRQNALILSGLRDEISKIPAEFQNFFIAPLLSKASIHSNTGGVFKGFYKDKNGIGKFGGSGENALSRILGKITLEMPVFSNFKSEFKAFQNDALEFAKVAPSVDIAYFDPPYNQHPYGSNYFMLNLISDFKAPDTNKISTISGIPDNWNRSNYNKKALASKEFFNLLSEFRAKYLVISFNSEGFITNDEFISNLSKIGKVYTKEIKYPAYRASRNLNNRELYVTEYLYIIKKDIK</sequence>
<name>A0A1X9T2M0_9BACT</name>
<organism evidence="6 7">
    <name type="scientific">Campylobacter vicugnae</name>
    <dbReference type="NCBI Taxonomy" id="1660076"/>
    <lineage>
        <taxon>Bacteria</taxon>
        <taxon>Pseudomonadati</taxon>
        <taxon>Campylobacterota</taxon>
        <taxon>Epsilonproteobacteria</taxon>
        <taxon>Campylobacterales</taxon>
        <taxon>Campylobacteraceae</taxon>
        <taxon>Campylobacter</taxon>
    </lineage>
</organism>
<evidence type="ECO:0000313" key="7">
    <source>
        <dbReference type="Proteomes" id="UP000194265"/>
    </source>
</evidence>
<dbReference type="InterPro" id="IPR029063">
    <property type="entry name" value="SAM-dependent_MTases_sf"/>
</dbReference>
<dbReference type="Proteomes" id="UP000194265">
    <property type="component" value="Chromosome"/>
</dbReference>
<dbReference type="STRING" id="1660074.CVIC8964_1396"/>
<reference evidence="6 7" key="1">
    <citation type="journal article" date="2017" name="Genome Biol. Evol.">
        <title>Comparative Genomic Analysis Identifies a Campylobacter Clade Deficient in Selenium Metabolism.</title>
        <authorList>
            <person name="Miller W.G."/>
            <person name="Yee E."/>
            <person name="Lopes B.S."/>
            <person name="Chapman M.H."/>
            <person name="Huynh S."/>
            <person name="Bono J.L."/>
            <person name="Parker C.T."/>
            <person name="Strachan N.J.C."/>
            <person name="Forbes K.J."/>
        </authorList>
    </citation>
    <scope>NUCLEOTIDE SEQUENCE [LARGE SCALE GENOMIC DNA]</scope>
    <source>
        <strain evidence="6 7">RM8964</strain>
    </source>
</reference>
<gene>
    <name evidence="6" type="ORF">CVIC8964_1396</name>
</gene>
<keyword evidence="4" id="KW-0949">S-adenosyl-L-methionine</keyword>
<evidence type="ECO:0000256" key="5">
    <source>
        <dbReference type="ARBA" id="ARBA00047942"/>
    </source>
</evidence>
<dbReference type="GO" id="GO:0003676">
    <property type="term" value="F:nucleic acid binding"/>
    <property type="evidence" value="ECO:0007669"/>
    <property type="project" value="InterPro"/>
</dbReference>
<dbReference type="OrthoDB" id="9805629at2"/>
<accession>A0A1X9T2M0</accession>
<dbReference type="REBASE" id="201774">
    <property type="entry name" value="M.Csp8964ORF1396P"/>
</dbReference>
<dbReference type="InterPro" id="IPR012327">
    <property type="entry name" value="MeTrfase_D12"/>
</dbReference>